<dbReference type="GO" id="GO:0008270">
    <property type="term" value="F:zinc ion binding"/>
    <property type="evidence" value="ECO:0007669"/>
    <property type="project" value="UniProtKB-KW"/>
</dbReference>
<dbReference type="AlphaFoldDB" id="A0A2H1V2H4"/>
<evidence type="ECO:0000256" key="3">
    <source>
        <dbReference type="ARBA" id="ARBA00022833"/>
    </source>
</evidence>
<accession>A0A2H1V2H4</accession>
<sequence length="147" mass="16996">MFTVEIIELVNGTMLIMVNGYTFHRNGAKRRGGIRWCCSNKSRGCTAYMVVDEDRSIVDRLAVRKIVGGIFSIKGNKKVLICRNFVYTEVKESENVTRWKCKNSQCPAFILMDTAQNKNRISQEYVNHNHETNASWVDNKIRFNIQL</sequence>
<gene>
    <name evidence="5" type="ORF">SFRICE_008142</name>
</gene>
<dbReference type="Gene3D" id="2.20.25.240">
    <property type="match status" value="2"/>
</dbReference>
<keyword evidence="1" id="KW-0479">Metal-binding</keyword>
<evidence type="ECO:0000256" key="2">
    <source>
        <dbReference type="ARBA" id="ARBA00022771"/>
    </source>
</evidence>
<evidence type="ECO:0000256" key="1">
    <source>
        <dbReference type="ARBA" id="ARBA00022723"/>
    </source>
</evidence>
<dbReference type="Pfam" id="PF04500">
    <property type="entry name" value="FLYWCH"/>
    <property type="match status" value="2"/>
</dbReference>
<proteinExistence type="predicted"/>
<evidence type="ECO:0000313" key="5">
    <source>
        <dbReference type="EMBL" id="SOQ35045.1"/>
    </source>
</evidence>
<evidence type="ECO:0000259" key="4">
    <source>
        <dbReference type="Pfam" id="PF04500"/>
    </source>
</evidence>
<feature type="domain" description="FLYWCH-type" evidence="4">
    <location>
        <begin position="11"/>
        <end position="55"/>
    </location>
</feature>
<dbReference type="InterPro" id="IPR007588">
    <property type="entry name" value="Znf_FLYWCH"/>
</dbReference>
<dbReference type="EMBL" id="ODYU01000374">
    <property type="protein sequence ID" value="SOQ35045.1"/>
    <property type="molecule type" value="Genomic_DNA"/>
</dbReference>
<protein>
    <submittedName>
        <fullName evidence="5">SFRICE_008142</fullName>
    </submittedName>
</protein>
<organism evidence="5">
    <name type="scientific">Spodoptera frugiperda</name>
    <name type="common">Fall armyworm</name>
    <dbReference type="NCBI Taxonomy" id="7108"/>
    <lineage>
        <taxon>Eukaryota</taxon>
        <taxon>Metazoa</taxon>
        <taxon>Ecdysozoa</taxon>
        <taxon>Arthropoda</taxon>
        <taxon>Hexapoda</taxon>
        <taxon>Insecta</taxon>
        <taxon>Pterygota</taxon>
        <taxon>Neoptera</taxon>
        <taxon>Endopterygota</taxon>
        <taxon>Lepidoptera</taxon>
        <taxon>Glossata</taxon>
        <taxon>Ditrysia</taxon>
        <taxon>Noctuoidea</taxon>
        <taxon>Noctuidae</taxon>
        <taxon>Amphipyrinae</taxon>
        <taxon>Spodoptera</taxon>
    </lineage>
</organism>
<name>A0A2H1V2H4_SPOFR</name>
<keyword evidence="2" id="KW-0863">Zinc-finger</keyword>
<keyword evidence="3" id="KW-0862">Zinc</keyword>
<feature type="domain" description="FLYWCH-type" evidence="4">
    <location>
        <begin position="76"/>
        <end position="130"/>
    </location>
</feature>
<reference evidence="5" key="1">
    <citation type="submission" date="2016-07" db="EMBL/GenBank/DDBJ databases">
        <authorList>
            <person name="Bretaudeau A."/>
        </authorList>
    </citation>
    <scope>NUCLEOTIDE SEQUENCE</scope>
    <source>
        <strain evidence="5">Rice</strain>
        <tissue evidence="5">Whole body</tissue>
    </source>
</reference>